<dbReference type="Pfam" id="PF00125">
    <property type="entry name" value="Histone"/>
    <property type="match status" value="1"/>
</dbReference>
<dbReference type="VEuPathDB" id="VectorBase:CSON015242"/>
<evidence type="ECO:0000259" key="8">
    <source>
        <dbReference type="Pfam" id="PF16211"/>
    </source>
</evidence>
<sequence>MAKTKKVTKEATESGVQKSPIKKAKDKSPPKKAASVSPNTTTIIEPSTSKTVDPVEKPRTREPAGFPSGDNSKRQKAGLQFNVDKIKKMMKTSSLRNTKIRNEAAVYCTAVIEYLIAEILELSGDACKANKRARIIPRHILLAVRSDDELASLFNNVVFPEGGTMPHIHSVLLPKPTTRKPHQVMDYQDSSNVATTQDMDSEAF</sequence>
<dbReference type="Gene3D" id="1.10.20.10">
    <property type="entry name" value="Histone, subunit A"/>
    <property type="match status" value="1"/>
</dbReference>
<feature type="domain" description="Histone H2A C-terminal" evidence="8">
    <location>
        <begin position="148"/>
        <end position="180"/>
    </location>
</feature>
<dbReference type="Pfam" id="PF16211">
    <property type="entry name" value="Histone_H2A_C"/>
    <property type="match status" value="1"/>
</dbReference>
<dbReference type="InterPro" id="IPR032454">
    <property type="entry name" value="Histone_H2A_C"/>
</dbReference>
<organism evidence="9">
    <name type="scientific">Culicoides sonorensis</name>
    <name type="common">Biting midge</name>
    <dbReference type="NCBI Taxonomy" id="179676"/>
    <lineage>
        <taxon>Eukaryota</taxon>
        <taxon>Metazoa</taxon>
        <taxon>Ecdysozoa</taxon>
        <taxon>Arthropoda</taxon>
        <taxon>Hexapoda</taxon>
        <taxon>Insecta</taxon>
        <taxon>Pterygota</taxon>
        <taxon>Neoptera</taxon>
        <taxon>Endopterygota</taxon>
        <taxon>Diptera</taxon>
        <taxon>Nematocera</taxon>
        <taxon>Chironomoidea</taxon>
        <taxon>Ceratopogonidae</taxon>
        <taxon>Ceratopogoninae</taxon>
        <taxon>Culicoides</taxon>
        <taxon>Monoculicoides</taxon>
    </lineage>
</organism>
<evidence type="ECO:0000256" key="2">
    <source>
        <dbReference type="ARBA" id="ARBA00022454"/>
    </source>
</evidence>
<dbReference type="GO" id="GO:0005634">
    <property type="term" value="C:nucleus"/>
    <property type="evidence" value="ECO:0007669"/>
    <property type="project" value="UniProtKB-SubCell"/>
</dbReference>
<keyword evidence="5" id="KW-0238">DNA-binding</keyword>
<dbReference type="InterPro" id="IPR007125">
    <property type="entry name" value="H2A/H2B/H3"/>
</dbReference>
<accession>A0A336LTK0</accession>
<feature type="compositionally biased region" description="Polar residues" evidence="6">
    <location>
        <begin position="39"/>
        <end position="51"/>
    </location>
</feature>
<dbReference type="GO" id="GO:0000786">
    <property type="term" value="C:nucleosome"/>
    <property type="evidence" value="ECO:0007669"/>
    <property type="project" value="UniProtKB-KW"/>
</dbReference>
<feature type="domain" description="Core Histone H2A/H2B/H3" evidence="7">
    <location>
        <begin position="73"/>
        <end position="145"/>
    </location>
</feature>
<comment type="subcellular location">
    <subcellularLocation>
        <location evidence="1">Chromosome</location>
    </subcellularLocation>
    <subcellularLocation>
        <location evidence="5">Nucleus</location>
    </subcellularLocation>
</comment>
<protein>
    <recommendedName>
        <fullName evidence="5">Histone H2A</fullName>
    </recommendedName>
</protein>
<keyword evidence="3" id="KW-1017">Isopeptide bond</keyword>
<keyword evidence="5" id="KW-0539">Nucleus</keyword>
<evidence type="ECO:0000259" key="7">
    <source>
        <dbReference type="Pfam" id="PF00125"/>
    </source>
</evidence>
<evidence type="ECO:0000256" key="1">
    <source>
        <dbReference type="ARBA" id="ARBA00004286"/>
    </source>
</evidence>
<dbReference type="OMA" id="HEREKPQ"/>
<evidence type="ECO:0000256" key="5">
    <source>
        <dbReference type="RuleBase" id="RU003767"/>
    </source>
</evidence>
<evidence type="ECO:0000256" key="4">
    <source>
        <dbReference type="ARBA" id="ARBA00023269"/>
    </source>
</evidence>
<dbReference type="SMART" id="SM00414">
    <property type="entry name" value="H2A"/>
    <property type="match status" value="1"/>
</dbReference>
<evidence type="ECO:0000313" key="9">
    <source>
        <dbReference type="EMBL" id="SSX19657.1"/>
    </source>
</evidence>
<dbReference type="PRINTS" id="PR00620">
    <property type="entry name" value="HISTONEH2A"/>
</dbReference>
<dbReference type="GO" id="GO:0046982">
    <property type="term" value="F:protein heterodimerization activity"/>
    <property type="evidence" value="ECO:0007669"/>
    <property type="project" value="InterPro"/>
</dbReference>
<feature type="region of interest" description="Disordered" evidence="6">
    <location>
        <begin position="1"/>
        <end position="78"/>
    </location>
</feature>
<proteinExistence type="inferred from homology"/>
<dbReference type="SUPFAM" id="SSF47113">
    <property type="entry name" value="Histone-fold"/>
    <property type="match status" value="1"/>
</dbReference>
<dbReference type="GO" id="GO:0030527">
    <property type="term" value="F:structural constituent of chromatin"/>
    <property type="evidence" value="ECO:0007669"/>
    <property type="project" value="InterPro"/>
</dbReference>
<comment type="subunit">
    <text evidence="5">The nucleosome is a histone octamer containing two molecules each of H2A, H2B, H3 and H4 assembled in one H3-H4 heterotetramer and two H2A-H2B heterodimers. The octamer wraps approximately 147 bp of DNA.</text>
</comment>
<dbReference type="PANTHER" id="PTHR23430">
    <property type="entry name" value="HISTONE H2A"/>
    <property type="match status" value="1"/>
</dbReference>
<dbReference type="InterPro" id="IPR009072">
    <property type="entry name" value="Histone-fold"/>
</dbReference>
<keyword evidence="4 5" id="KW-0544">Nucleosome core</keyword>
<reference evidence="9" key="1">
    <citation type="submission" date="2018-07" db="EMBL/GenBank/DDBJ databases">
        <authorList>
            <person name="Quirk P.G."/>
            <person name="Krulwich T.A."/>
        </authorList>
    </citation>
    <scope>NUCLEOTIDE SEQUENCE</scope>
</reference>
<name>A0A336LTK0_CULSO</name>
<dbReference type="EMBL" id="UFQT01000094">
    <property type="protein sequence ID" value="SSX19657.1"/>
    <property type="molecule type" value="Genomic_DNA"/>
</dbReference>
<keyword evidence="2 5" id="KW-0158">Chromosome</keyword>
<evidence type="ECO:0000256" key="3">
    <source>
        <dbReference type="ARBA" id="ARBA00022499"/>
    </source>
</evidence>
<dbReference type="AlphaFoldDB" id="A0A336LTK0"/>
<gene>
    <name evidence="9" type="primary">CSON015242</name>
</gene>
<dbReference type="GO" id="GO:0003677">
    <property type="term" value="F:DNA binding"/>
    <property type="evidence" value="ECO:0007669"/>
    <property type="project" value="UniProtKB-KW"/>
</dbReference>
<evidence type="ECO:0000256" key="6">
    <source>
        <dbReference type="SAM" id="MobiDB-lite"/>
    </source>
</evidence>
<comment type="similarity">
    <text evidence="5">Belongs to the histone H2A family.</text>
</comment>
<dbReference type="CDD" id="cd00074">
    <property type="entry name" value="HFD_H2A"/>
    <property type="match status" value="1"/>
</dbReference>
<feature type="compositionally biased region" description="Basic and acidic residues" evidence="6">
    <location>
        <begin position="53"/>
        <end position="62"/>
    </location>
</feature>
<dbReference type="InterPro" id="IPR002119">
    <property type="entry name" value="Histone_H2A"/>
</dbReference>